<dbReference type="SMART" id="SM00185">
    <property type="entry name" value="ARM"/>
    <property type="match status" value="5"/>
</dbReference>
<feature type="compositionally biased region" description="Basic and acidic residues" evidence="2">
    <location>
        <begin position="1604"/>
        <end position="1613"/>
    </location>
</feature>
<dbReference type="InterPro" id="IPR000225">
    <property type="entry name" value="Armadillo"/>
</dbReference>
<feature type="compositionally biased region" description="Pro residues" evidence="2">
    <location>
        <begin position="76"/>
        <end position="98"/>
    </location>
</feature>
<feature type="region of interest" description="Disordered" evidence="2">
    <location>
        <begin position="432"/>
        <end position="501"/>
    </location>
</feature>
<feature type="coiled-coil region" evidence="1">
    <location>
        <begin position="145"/>
        <end position="179"/>
    </location>
</feature>
<protein>
    <submittedName>
        <fullName evidence="3">Uncharacterized protein</fullName>
    </submittedName>
</protein>
<feature type="region of interest" description="Disordered" evidence="2">
    <location>
        <begin position="1438"/>
        <end position="1468"/>
    </location>
</feature>
<dbReference type="InterPro" id="IPR011989">
    <property type="entry name" value="ARM-like"/>
</dbReference>
<name>A0ABQ8UKZ2_9EUKA</name>
<comment type="caution">
    <text evidence="3">The sequence shown here is derived from an EMBL/GenBank/DDBJ whole genome shotgun (WGS) entry which is preliminary data.</text>
</comment>
<proteinExistence type="predicted"/>
<dbReference type="SUPFAM" id="SSF48371">
    <property type="entry name" value="ARM repeat"/>
    <property type="match status" value="1"/>
</dbReference>
<evidence type="ECO:0000256" key="1">
    <source>
        <dbReference type="SAM" id="Coils"/>
    </source>
</evidence>
<organism evidence="3 4">
    <name type="scientific">Paratrimastix pyriformis</name>
    <dbReference type="NCBI Taxonomy" id="342808"/>
    <lineage>
        <taxon>Eukaryota</taxon>
        <taxon>Metamonada</taxon>
        <taxon>Preaxostyla</taxon>
        <taxon>Paratrimastigidae</taxon>
        <taxon>Paratrimastix</taxon>
    </lineage>
</organism>
<dbReference type="Proteomes" id="UP001141327">
    <property type="component" value="Unassembled WGS sequence"/>
</dbReference>
<feature type="compositionally biased region" description="Polar residues" evidence="2">
    <location>
        <begin position="47"/>
        <end position="56"/>
    </location>
</feature>
<dbReference type="PANTHER" id="PTHR45615">
    <property type="entry name" value="MYOSIN HEAVY CHAIN, NON-MUSCLE"/>
    <property type="match status" value="1"/>
</dbReference>
<feature type="compositionally biased region" description="Low complexity" evidence="2">
    <location>
        <begin position="1369"/>
        <end position="1390"/>
    </location>
</feature>
<reference evidence="3" key="1">
    <citation type="journal article" date="2022" name="bioRxiv">
        <title>Genomics of Preaxostyla Flagellates Illuminates Evolutionary Transitions and the Path Towards Mitochondrial Loss.</title>
        <authorList>
            <person name="Novak L.V.F."/>
            <person name="Treitli S.C."/>
            <person name="Pyrih J."/>
            <person name="Halakuc P."/>
            <person name="Pipaliya S.V."/>
            <person name="Vacek V."/>
            <person name="Brzon O."/>
            <person name="Soukal P."/>
            <person name="Eme L."/>
            <person name="Dacks J.B."/>
            <person name="Karnkowska A."/>
            <person name="Elias M."/>
            <person name="Hampl V."/>
        </authorList>
    </citation>
    <scope>NUCLEOTIDE SEQUENCE</scope>
    <source>
        <strain evidence="3">RCP-MX</strain>
    </source>
</reference>
<sequence length="1613" mass="170359">MAREANDTERRTMDVMTRAHQVEIEKIKSDFKEELARAQREKERMQQAFSQTTETLAQLRLEHQTLLSNIPKREPPPPAPRQLPPASSPPLGGEPPPGSRQSAEKIQDLIKQAQGLSMRVRGLEGDLAASRTTGERLQLAHAKEVTELRETLRQTTESLRASQARVAALERQTAALQQAQLALPLLIWALPSPPRASQEAKTLQTANAALATRLAEVAPARNELDRLRAQQAASERAHQRSLDARDEAAQAEAAQMRARIAFLEGQAAGAQGSRTAEVEMLQKKLARYEADARHLCAEYAAADEQSRGALARAQQRLQASEQRTADLEADLQTAAHRTALLEQEIIKEAERHEAEEGRLREHATELQHQLALTLGAQRSAEFRPADLAAKASPHLALTPRLSELEVQLARLQAQPESACAAHGRTIADLERRLDPHPPTAGPPGGWQAAAEREADLREQLAAARKAVEATRPPTSRRSPSPRPPEHRDRDGGGGQAEGARELQRRLAEVTTALRDQQAAMQQAREAHARELVHAVAKAEAAARNKITRLEAEVAALKAHAEAEVDRALGEARRRHQADLRQRDAALAELRGRVAAQPAVDALLGEMALLRAHLAALPRQPRPRSPPAASPATVAIQRLHRAMQAPPHWRSQSLSVSLPLPGPLDGSLDSGCPTSPPALAHAPSRITSPTATPASPRGALPPPHQLTPLAAPSAPGSGWDGGARGGGGLPALTPPPQGAGAPGTPSSAPRGLATLHGEPMSLALARRHVEWMRGLAGAEDCLEALDRCIRWGQHVPNRAVLRQAGLMELLLESLLGSPDPFVGRWAAHAVALMAADEGPPPRMPTRPGPCCQTITVRVALGERGRPEEVSMASALGLEALHARRRAYQAAGAHHEEGLARLREGALAVLVRLAAHYQAAYIKSLQDRIQLQDLDALEEPAGREEPPGGPSASASRENDHRLAMTAYLLRAIQLLCRLPAAKVEMGTVGGLQALAACLELPHAAAVRTAAECLAALATEPGNRVEMKRTQCVGPVLQLLKRTFDVATQQACLTCLIRLAMARQVKDYLGRHGAIPVVGGAVQTGSEPRVRRLAMATLGTLLLSDANKAECARVGAVPLFMTAVADPDPTVAAYAMRALSYVALHPACAAALTQLGAVPQLVRMMHGLTSLDVLRDLAVALHALVRSVPDAARELHDGSLLAGLVFFLEQLLLMHAQLAGPASAGPTPQQQAAQQRAADALQTQRAVSGVMHCLMSALWVALCTPPAPGPPAPPVPVVPYGFHPRWRQFYQHHRALAVPPPIQQPPSTPGGDAAPLGRLAEALWQHPHLATEECLLTLASTGAPSPLAPTSPVLPAPSPLFVRRASSTPGSAALPPITVTTATPPTTASSAAPSRPPSGPTGFGGAVGQPRRAQGATMLHTLVLVALEALCAFGGPFVAPADESQPSPQPSPAPVPAASSAGQPEGAPESDADEVALIAAHQRRAASIAPPECDRPRAASRRMLLRPGAAPAGLPAEGPAAPEEAATALLHGGLRAGSRAGSRLSRLGAYPLGSAAAGGPDESVVMVAFDPTSPERAVVLRPATASHFASRPSACPKRLVAPPEPGGRADAHSASC</sequence>
<evidence type="ECO:0000313" key="4">
    <source>
        <dbReference type="Proteomes" id="UP001141327"/>
    </source>
</evidence>
<feature type="coiled-coil region" evidence="1">
    <location>
        <begin position="246"/>
        <end position="369"/>
    </location>
</feature>
<feature type="compositionally biased region" description="Low complexity" evidence="2">
    <location>
        <begin position="737"/>
        <end position="750"/>
    </location>
</feature>
<keyword evidence="1" id="KW-0175">Coiled coil</keyword>
<dbReference type="Gene3D" id="1.25.10.10">
    <property type="entry name" value="Leucine-rich Repeat Variant"/>
    <property type="match status" value="2"/>
</dbReference>
<dbReference type="PANTHER" id="PTHR45615:SF66">
    <property type="entry name" value="CARD DOMAIN-CONTAINING PROTEIN"/>
    <property type="match status" value="1"/>
</dbReference>
<feature type="compositionally biased region" description="Gly residues" evidence="2">
    <location>
        <begin position="717"/>
        <end position="728"/>
    </location>
</feature>
<keyword evidence="4" id="KW-1185">Reference proteome</keyword>
<evidence type="ECO:0000313" key="3">
    <source>
        <dbReference type="EMBL" id="KAJ4459869.1"/>
    </source>
</evidence>
<feature type="region of interest" description="Disordered" evidence="2">
    <location>
        <begin position="1584"/>
        <end position="1613"/>
    </location>
</feature>
<evidence type="ECO:0000256" key="2">
    <source>
        <dbReference type="SAM" id="MobiDB-lite"/>
    </source>
</evidence>
<accession>A0ABQ8UKZ2</accession>
<feature type="region of interest" description="Disordered" evidence="2">
    <location>
        <begin position="642"/>
        <end position="753"/>
    </location>
</feature>
<feature type="compositionally biased region" description="Low complexity" evidence="2">
    <location>
        <begin position="652"/>
        <end position="670"/>
    </location>
</feature>
<dbReference type="EMBL" id="JAPMOS010000016">
    <property type="protein sequence ID" value="KAJ4459869.1"/>
    <property type="molecule type" value="Genomic_DNA"/>
</dbReference>
<dbReference type="InterPro" id="IPR016024">
    <property type="entry name" value="ARM-type_fold"/>
</dbReference>
<feature type="region of interest" description="Disordered" evidence="2">
    <location>
        <begin position="1356"/>
        <end position="1407"/>
    </location>
</feature>
<gene>
    <name evidence="3" type="ORF">PAPYR_3921</name>
</gene>
<feature type="compositionally biased region" description="Basic and acidic residues" evidence="2">
    <location>
        <begin position="36"/>
        <end position="45"/>
    </location>
</feature>
<feature type="region of interest" description="Disordered" evidence="2">
    <location>
        <begin position="36"/>
        <end position="104"/>
    </location>
</feature>